<organism evidence="5 6">
    <name type="scientific">Nereida ignava</name>
    <dbReference type="NCBI Taxonomy" id="282199"/>
    <lineage>
        <taxon>Bacteria</taxon>
        <taxon>Pseudomonadati</taxon>
        <taxon>Pseudomonadota</taxon>
        <taxon>Alphaproteobacteria</taxon>
        <taxon>Rhodobacterales</taxon>
        <taxon>Roseobacteraceae</taxon>
        <taxon>Nereida</taxon>
    </lineage>
</organism>
<dbReference type="SMART" id="SM00382">
    <property type="entry name" value="AAA"/>
    <property type="match status" value="1"/>
</dbReference>
<dbReference type="InterPro" id="IPR050093">
    <property type="entry name" value="ABC_SmlMolc_Importer"/>
</dbReference>
<dbReference type="GO" id="GO:0016887">
    <property type="term" value="F:ATP hydrolysis activity"/>
    <property type="evidence" value="ECO:0007669"/>
    <property type="project" value="InterPro"/>
</dbReference>
<evidence type="ECO:0000313" key="5">
    <source>
        <dbReference type="EMBL" id="CRK76247.1"/>
    </source>
</evidence>
<keyword evidence="1" id="KW-0813">Transport</keyword>
<dbReference type="OrthoDB" id="9802264at2"/>
<keyword evidence="3 5" id="KW-0067">ATP-binding</keyword>
<dbReference type="InterPro" id="IPR027417">
    <property type="entry name" value="P-loop_NTPase"/>
</dbReference>
<evidence type="ECO:0000256" key="2">
    <source>
        <dbReference type="ARBA" id="ARBA00022741"/>
    </source>
</evidence>
<dbReference type="STRING" id="282199.GCA_001049735_02303"/>
<name>A0A0U1NNG7_9RHOB</name>
<keyword evidence="2" id="KW-0547">Nucleotide-binding</keyword>
<dbReference type="AlphaFoldDB" id="A0A0U1NNG7"/>
<proteinExistence type="predicted"/>
<keyword evidence="5" id="KW-0378">Hydrolase</keyword>
<dbReference type="PANTHER" id="PTHR42781">
    <property type="entry name" value="SPERMIDINE/PUTRESCINE IMPORT ATP-BINDING PROTEIN POTA"/>
    <property type="match status" value="1"/>
</dbReference>
<keyword evidence="6" id="KW-1185">Reference proteome</keyword>
<evidence type="ECO:0000256" key="1">
    <source>
        <dbReference type="ARBA" id="ARBA00022448"/>
    </source>
</evidence>
<dbReference type="PANTHER" id="PTHR42781:SF4">
    <property type="entry name" value="SPERMIDINE_PUTRESCINE IMPORT ATP-BINDING PROTEIN POTA"/>
    <property type="match status" value="1"/>
</dbReference>
<dbReference type="Gene3D" id="3.40.50.300">
    <property type="entry name" value="P-loop containing nucleotide triphosphate hydrolases"/>
    <property type="match status" value="1"/>
</dbReference>
<dbReference type="InterPro" id="IPR003439">
    <property type="entry name" value="ABC_transporter-like_ATP-bd"/>
</dbReference>
<sequence>MSHELHLDNIRISKDGHELIAIDQMVAAGEVLSVMGPSGAGKSTLLNYIIGTLPSDFTATGAVLLNGADLCALPSNQRQVGILFQDDLLFPHMSVGQNLAFGLSADVRRADRPARIDQALTEIGLEGFADRDPETLSGGQKARVALMRMLLSEPRVLLLDEAFSRLDTERRDQIRTLVFDTARARQLPVIMVTHDQADADAAGGPVFYLTD</sequence>
<evidence type="ECO:0000259" key="4">
    <source>
        <dbReference type="PROSITE" id="PS50893"/>
    </source>
</evidence>
<reference evidence="5 6" key="1">
    <citation type="submission" date="2015-04" db="EMBL/GenBank/DDBJ databases">
        <authorList>
            <person name="Syromyatnikov M.Y."/>
            <person name="Popov V.N."/>
        </authorList>
    </citation>
    <scope>NUCLEOTIDE SEQUENCE [LARGE SCALE GENOMIC DNA]</scope>
    <source>
        <strain evidence="5 6">CECT 5292</strain>
    </source>
</reference>
<accession>A0A0U1NNG7</accession>
<dbReference type="EMBL" id="CVQV01000013">
    <property type="protein sequence ID" value="CRK76247.1"/>
    <property type="molecule type" value="Genomic_DNA"/>
</dbReference>
<protein>
    <submittedName>
        <fullName evidence="5">Spermidine/putrescine import ATP-binding protein PotA</fullName>
        <ecNumber evidence="5">3.6.3.31</ecNumber>
    </submittedName>
</protein>
<evidence type="ECO:0000313" key="6">
    <source>
        <dbReference type="Proteomes" id="UP000048949"/>
    </source>
</evidence>
<dbReference type="InterPro" id="IPR003593">
    <property type="entry name" value="AAA+_ATPase"/>
</dbReference>
<dbReference type="GO" id="GO:0005524">
    <property type="term" value="F:ATP binding"/>
    <property type="evidence" value="ECO:0007669"/>
    <property type="project" value="UniProtKB-KW"/>
</dbReference>
<dbReference type="Proteomes" id="UP000048949">
    <property type="component" value="Unassembled WGS sequence"/>
</dbReference>
<evidence type="ECO:0000256" key="3">
    <source>
        <dbReference type="ARBA" id="ARBA00022840"/>
    </source>
</evidence>
<dbReference type="Pfam" id="PF00005">
    <property type="entry name" value="ABC_tran"/>
    <property type="match status" value="1"/>
</dbReference>
<gene>
    <name evidence="5" type="primary">potA_3</name>
    <name evidence="5" type="ORF">NIG5292_02304</name>
</gene>
<dbReference type="RefSeq" id="WP_048599645.1">
    <property type="nucleotide sequence ID" value="NZ_CBFHGK010000007.1"/>
</dbReference>
<dbReference type="PROSITE" id="PS50893">
    <property type="entry name" value="ABC_TRANSPORTER_2"/>
    <property type="match status" value="1"/>
</dbReference>
<dbReference type="EC" id="3.6.3.31" evidence="5"/>
<feature type="domain" description="ABC transporter" evidence="4">
    <location>
        <begin position="5"/>
        <end position="211"/>
    </location>
</feature>
<dbReference type="SUPFAM" id="SSF52540">
    <property type="entry name" value="P-loop containing nucleoside triphosphate hydrolases"/>
    <property type="match status" value="1"/>
</dbReference>